<dbReference type="InterPro" id="IPR035940">
    <property type="entry name" value="CAP_sf"/>
</dbReference>
<evidence type="ECO:0000259" key="4">
    <source>
        <dbReference type="SMART" id="SM00198"/>
    </source>
</evidence>
<dbReference type="Gene3D" id="3.40.33.10">
    <property type="entry name" value="CAP"/>
    <property type="match status" value="1"/>
</dbReference>
<dbReference type="InterPro" id="IPR018244">
    <property type="entry name" value="Allrgn_V5/Tpx1_CS"/>
</dbReference>
<keyword evidence="3" id="KW-0812">Transmembrane</keyword>
<dbReference type="CDD" id="cd05382">
    <property type="entry name" value="CAP_GAPR1-like"/>
    <property type="match status" value="1"/>
</dbReference>
<evidence type="ECO:0000256" key="1">
    <source>
        <dbReference type="ARBA" id="ARBA00004613"/>
    </source>
</evidence>
<name>A0AAN7ZVZ2_9COLE</name>
<dbReference type="AlphaFoldDB" id="A0AAN7ZVZ2"/>
<dbReference type="EMBL" id="JAVRBK010000001">
    <property type="protein sequence ID" value="KAK5649403.1"/>
    <property type="molecule type" value="Genomic_DNA"/>
</dbReference>
<keyword evidence="6" id="KW-1185">Reference proteome</keyword>
<dbReference type="InterPro" id="IPR014044">
    <property type="entry name" value="CAP_dom"/>
</dbReference>
<keyword evidence="3" id="KW-0472">Membrane</keyword>
<keyword evidence="2" id="KW-0964">Secreted</keyword>
<dbReference type="InterPro" id="IPR034113">
    <property type="entry name" value="SCP_GAPR1-like"/>
</dbReference>
<feature type="transmembrane region" description="Helical" evidence="3">
    <location>
        <begin position="164"/>
        <end position="186"/>
    </location>
</feature>
<comment type="caution">
    <text evidence="5">The sequence shown here is derived from an EMBL/GenBank/DDBJ whole genome shotgun (WGS) entry which is preliminary data.</text>
</comment>
<dbReference type="PRINTS" id="PR00837">
    <property type="entry name" value="V5TPXLIKE"/>
</dbReference>
<evidence type="ECO:0000313" key="5">
    <source>
        <dbReference type="EMBL" id="KAK5649403.1"/>
    </source>
</evidence>
<feature type="domain" description="SCP" evidence="4">
    <location>
        <begin position="19"/>
        <end position="144"/>
    </location>
</feature>
<dbReference type="InterPro" id="IPR001283">
    <property type="entry name" value="CRISP-related"/>
</dbReference>
<organism evidence="5 6">
    <name type="scientific">Pyrocoelia pectoralis</name>
    <dbReference type="NCBI Taxonomy" id="417401"/>
    <lineage>
        <taxon>Eukaryota</taxon>
        <taxon>Metazoa</taxon>
        <taxon>Ecdysozoa</taxon>
        <taxon>Arthropoda</taxon>
        <taxon>Hexapoda</taxon>
        <taxon>Insecta</taxon>
        <taxon>Pterygota</taxon>
        <taxon>Neoptera</taxon>
        <taxon>Endopterygota</taxon>
        <taxon>Coleoptera</taxon>
        <taxon>Polyphaga</taxon>
        <taxon>Elateriformia</taxon>
        <taxon>Elateroidea</taxon>
        <taxon>Lampyridae</taxon>
        <taxon>Lampyrinae</taxon>
        <taxon>Pyrocoelia</taxon>
    </lineage>
</organism>
<reference evidence="5 6" key="1">
    <citation type="journal article" date="2024" name="Insects">
        <title>An Improved Chromosome-Level Genome Assembly of the Firefly Pyrocoelia pectoralis.</title>
        <authorList>
            <person name="Fu X."/>
            <person name="Meyer-Rochow V.B."/>
            <person name="Ballantyne L."/>
            <person name="Zhu X."/>
        </authorList>
    </citation>
    <scope>NUCLEOTIDE SEQUENCE [LARGE SCALE GENOMIC DNA]</scope>
    <source>
        <strain evidence="5">XCY_ONT2</strain>
    </source>
</reference>
<evidence type="ECO:0000256" key="3">
    <source>
        <dbReference type="SAM" id="Phobius"/>
    </source>
</evidence>
<dbReference type="SMART" id="SM00198">
    <property type="entry name" value="SCP"/>
    <property type="match status" value="1"/>
</dbReference>
<dbReference type="SUPFAM" id="SSF55797">
    <property type="entry name" value="PR-1-like"/>
    <property type="match status" value="1"/>
</dbReference>
<protein>
    <recommendedName>
        <fullName evidence="4">SCP domain-containing protein</fullName>
    </recommendedName>
</protein>
<dbReference type="PANTHER" id="PTHR10334">
    <property type="entry name" value="CYSTEINE-RICH SECRETORY PROTEIN-RELATED"/>
    <property type="match status" value="1"/>
</dbReference>
<dbReference type="Proteomes" id="UP001329430">
    <property type="component" value="Chromosome 1"/>
</dbReference>
<dbReference type="Pfam" id="PF00188">
    <property type="entry name" value="CAP"/>
    <property type="match status" value="1"/>
</dbReference>
<comment type="subcellular location">
    <subcellularLocation>
        <location evidence="1">Secreted</location>
    </subcellularLocation>
</comment>
<proteinExistence type="predicted"/>
<dbReference type="PROSITE" id="PS01010">
    <property type="entry name" value="CRISP_2"/>
    <property type="match status" value="1"/>
</dbReference>
<accession>A0AAN7ZVZ2</accession>
<keyword evidence="3" id="KW-1133">Transmembrane helix</keyword>
<evidence type="ECO:0000313" key="6">
    <source>
        <dbReference type="Proteomes" id="UP001329430"/>
    </source>
</evidence>
<gene>
    <name evidence="5" type="ORF">RI129_000432</name>
</gene>
<sequence length="189" mass="21167">MSILIILASLGVGSRNNVQIAAAVLSVHNQYRAKHGVPALVLDSQYLAQNSRFEHRPNNAYGENLYMGRFPGKTNLEIAQMGVKAWYDEITLYNFDVERVQSGALHFTQVVWRTSQKLGVGVGIGANGAVYLVCNYSPPGNFIGYFKPNVPKPIISQKQTRLNIWSFLDSFYCANVNILLLVYVTYKFN</sequence>
<dbReference type="GO" id="GO:0005576">
    <property type="term" value="C:extracellular region"/>
    <property type="evidence" value="ECO:0007669"/>
    <property type="project" value="UniProtKB-SubCell"/>
</dbReference>
<evidence type="ECO:0000256" key="2">
    <source>
        <dbReference type="ARBA" id="ARBA00022525"/>
    </source>
</evidence>